<sequence length="86" mass="9238">MSCNCVRDNEARLAEHYSKQLGVAAKVEAKNVAIVFGSGVSERPYLPYAIKADRPGFKGAKGKEISMFFNFCPFCGGSTEEAKAAA</sequence>
<organism evidence="1 2">
    <name type="scientific">Paraburkholderia fungorum</name>
    <dbReference type="NCBI Taxonomy" id="134537"/>
    <lineage>
        <taxon>Bacteria</taxon>
        <taxon>Pseudomonadati</taxon>
        <taxon>Pseudomonadota</taxon>
        <taxon>Betaproteobacteria</taxon>
        <taxon>Burkholderiales</taxon>
        <taxon>Burkholderiaceae</taxon>
        <taxon>Paraburkholderia</taxon>
    </lineage>
</organism>
<dbReference type="AlphaFoldDB" id="A0A1H1IIW8"/>
<evidence type="ECO:0000313" key="1">
    <source>
        <dbReference type="EMBL" id="SDR37266.1"/>
    </source>
</evidence>
<dbReference type="RefSeq" id="WP_074769935.1">
    <property type="nucleotide sequence ID" value="NZ_FNKP01000002.1"/>
</dbReference>
<dbReference type="EMBL" id="FNKP01000002">
    <property type="protein sequence ID" value="SDR37266.1"/>
    <property type="molecule type" value="Genomic_DNA"/>
</dbReference>
<name>A0A1H1IIW8_9BURK</name>
<protein>
    <submittedName>
        <fullName evidence="1">Uncharacterized protein</fullName>
    </submittedName>
</protein>
<dbReference type="OrthoDB" id="9113366at2"/>
<proteinExistence type="predicted"/>
<reference evidence="2" key="1">
    <citation type="submission" date="2016-10" db="EMBL/GenBank/DDBJ databases">
        <authorList>
            <person name="Varghese N."/>
        </authorList>
    </citation>
    <scope>NUCLEOTIDE SEQUENCE [LARGE SCALE GENOMIC DNA]</scope>
    <source>
        <strain evidence="2">GAS106B</strain>
    </source>
</reference>
<keyword evidence="2" id="KW-1185">Reference proteome</keyword>
<dbReference type="Proteomes" id="UP000183487">
    <property type="component" value="Unassembled WGS sequence"/>
</dbReference>
<gene>
    <name evidence="1" type="ORF">SAMN05443245_5203</name>
</gene>
<evidence type="ECO:0000313" key="2">
    <source>
        <dbReference type="Proteomes" id="UP000183487"/>
    </source>
</evidence>
<accession>A0A1H1IIW8</accession>